<protein>
    <recommendedName>
        <fullName evidence="3">DUF3375 domain-containing protein</fullName>
    </recommendedName>
</protein>
<sequence length="396" mass="46683">MQAFRTLKDFIRALANNEAFFSALFARRNVSIRYEDAMDLLDGRPDRLAFLIEHGLVQQNGEFLELDEQFQEFFEQILEVNIEVSTAYIQESVESIQSNITYFLNENSSSRKHQYLRKVKSDLRKLYKNIWRNTLDLRRNIEDTYKTEPNYKIKIAKLERYDQKAGDIEKLIAVVEDLCFEKEKLFFIRATDEELNRIKWQLRSTFSDTRHQLIEIQRQIINYLNLVRQQSLLVERLRKVKFLKDQFELKEKSNITQVLDRRHDLIFEKRPTYPLKLSIRELQTDSAREIIAAVLANKKQKAQLKRQVADAFTAGELEAEKDESAFVNIDEVKNSFLASGRELLDFLLQYPLPGNMDFDARLTLYCRLVALFPNEIDVSENYALKNGVEYAMAYPA</sequence>
<dbReference type="RefSeq" id="WP_163282977.1">
    <property type="nucleotide sequence ID" value="NZ_JAAGVY010000002.1"/>
</dbReference>
<dbReference type="AlphaFoldDB" id="A0A7K3WKU8"/>
<dbReference type="EMBL" id="JAAGVY010000002">
    <property type="protein sequence ID" value="NEN22259.1"/>
    <property type="molecule type" value="Genomic_DNA"/>
</dbReference>
<organism evidence="1 2">
    <name type="scientific">Cryomorpha ignava</name>
    <dbReference type="NCBI Taxonomy" id="101383"/>
    <lineage>
        <taxon>Bacteria</taxon>
        <taxon>Pseudomonadati</taxon>
        <taxon>Bacteroidota</taxon>
        <taxon>Flavobacteriia</taxon>
        <taxon>Flavobacteriales</taxon>
        <taxon>Cryomorphaceae</taxon>
        <taxon>Cryomorpha</taxon>
    </lineage>
</organism>
<evidence type="ECO:0000313" key="2">
    <source>
        <dbReference type="Proteomes" id="UP000486602"/>
    </source>
</evidence>
<evidence type="ECO:0000313" key="1">
    <source>
        <dbReference type="EMBL" id="NEN22259.1"/>
    </source>
</evidence>
<name>A0A7K3WKU8_9FLAO</name>
<keyword evidence="2" id="KW-1185">Reference proteome</keyword>
<proteinExistence type="predicted"/>
<accession>A0A7K3WKU8</accession>
<comment type="caution">
    <text evidence="1">The sequence shown here is derived from an EMBL/GenBank/DDBJ whole genome shotgun (WGS) entry which is preliminary data.</text>
</comment>
<dbReference type="Proteomes" id="UP000486602">
    <property type="component" value="Unassembled WGS sequence"/>
</dbReference>
<evidence type="ECO:0008006" key="3">
    <source>
        <dbReference type="Google" id="ProtNLM"/>
    </source>
</evidence>
<reference evidence="1 2" key="1">
    <citation type="submission" date="2020-02" db="EMBL/GenBank/DDBJ databases">
        <title>Out from the shadows clarifying the taxonomy of the family Cryomorphaceae and related taxa by utilizing the GTDB taxonomic framework.</title>
        <authorList>
            <person name="Bowman J.P."/>
        </authorList>
    </citation>
    <scope>NUCLEOTIDE SEQUENCE [LARGE SCALE GENOMIC DNA]</scope>
    <source>
        <strain evidence="1 2">QSSC 1-22</strain>
    </source>
</reference>
<gene>
    <name evidence="1" type="ORF">G3O08_01910</name>
</gene>